<reference evidence="5" key="1">
    <citation type="journal article" date="2019" name="Int. J. Syst. Evol. Microbiol.">
        <title>The Global Catalogue of Microorganisms (GCM) 10K type strain sequencing project: providing services to taxonomists for standard genome sequencing and annotation.</title>
        <authorList>
            <consortium name="The Broad Institute Genomics Platform"/>
            <consortium name="The Broad Institute Genome Sequencing Center for Infectious Disease"/>
            <person name="Wu L."/>
            <person name="Ma J."/>
        </authorList>
    </citation>
    <scope>NUCLEOTIDE SEQUENCE [LARGE SCALE GENOMIC DNA]</scope>
    <source>
        <strain evidence="5">JCM 7356</strain>
    </source>
</reference>
<evidence type="ECO:0000313" key="4">
    <source>
        <dbReference type="EMBL" id="GAA2261467.1"/>
    </source>
</evidence>
<keyword evidence="5" id="KW-1185">Reference proteome</keyword>
<organism evidence="4 5">
    <name type="scientific">Kitasatospora cystarginea</name>
    <dbReference type="NCBI Taxonomy" id="58350"/>
    <lineage>
        <taxon>Bacteria</taxon>
        <taxon>Bacillati</taxon>
        <taxon>Actinomycetota</taxon>
        <taxon>Actinomycetes</taxon>
        <taxon>Kitasatosporales</taxon>
        <taxon>Streptomycetaceae</taxon>
        <taxon>Kitasatospora</taxon>
    </lineage>
</organism>
<proteinExistence type="predicted"/>
<evidence type="ECO:0000313" key="5">
    <source>
        <dbReference type="Proteomes" id="UP001500305"/>
    </source>
</evidence>
<dbReference type="RefSeq" id="WP_344638941.1">
    <property type="nucleotide sequence ID" value="NZ_BAAATR010000026.1"/>
</dbReference>
<comment type="caution">
    <text evidence="4">The sequence shown here is derived from an EMBL/GenBank/DDBJ whole genome shotgun (WGS) entry which is preliminary data.</text>
</comment>
<feature type="domain" description="Tryptophan synthase beta chain-like PALP" evidence="3">
    <location>
        <begin position="11"/>
        <end position="139"/>
    </location>
</feature>
<sequence length="143" mass="14824">MGGGHGRPRHSGGTAAGLALGLRLAGLRTRVLGVVVNDTLRLDTPTLTKSARKSLALLRDRGVGLPEAESSPSDVVTEYGWLGTGYAHPTAQGAAALDRARSEAGRALEQTYTAKAFAAFLELDAAGRFGGEPVVLLNTFGPR</sequence>
<evidence type="ECO:0000259" key="3">
    <source>
        <dbReference type="Pfam" id="PF00291"/>
    </source>
</evidence>
<dbReference type="SUPFAM" id="SSF53686">
    <property type="entry name" value="Tryptophan synthase beta subunit-like PLP-dependent enzymes"/>
    <property type="match status" value="1"/>
</dbReference>
<dbReference type="EMBL" id="BAAATR010000026">
    <property type="protein sequence ID" value="GAA2261467.1"/>
    <property type="molecule type" value="Genomic_DNA"/>
</dbReference>
<dbReference type="Pfam" id="PF00291">
    <property type="entry name" value="PALP"/>
    <property type="match status" value="1"/>
</dbReference>
<dbReference type="InterPro" id="IPR036052">
    <property type="entry name" value="TrpB-like_PALP_sf"/>
</dbReference>
<accession>A0ABP5RGS6</accession>
<name>A0ABP5RGS6_9ACTN</name>
<dbReference type="Proteomes" id="UP001500305">
    <property type="component" value="Unassembled WGS sequence"/>
</dbReference>
<evidence type="ECO:0000256" key="2">
    <source>
        <dbReference type="ARBA" id="ARBA00022898"/>
    </source>
</evidence>
<comment type="cofactor">
    <cofactor evidence="1">
        <name>pyridoxal 5'-phosphate</name>
        <dbReference type="ChEBI" id="CHEBI:597326"/>
    </cofactor>
</comment>
<keyword evidence="2" id="KW-0663">Pyridoxal phosphate</keyword>
<evidence type="ECO:0000256" key="1">
    <source>
        <dbReference type="ARBA" id="ARBA00001933"/>
    </source>
</evidence>
<gene>
    <name evidence="4" type="ORF">GCM10010430_52200</name>
</gene>
<protein>
    <recommendedName>
        <fullName evidence="3">Tryptophan synthase beta chain-like PALP domain-containing protein</fullName>
    </recommendedName>
</protein>
<dbReference type="Gene3D" id="3.40.50.1100">
    <property type="match status" value="1"/>
</dbReference>
<dbReference type="InterPro" id="IPR001926">
    <property type="entry name" value="TrpB-like_PALP"/>
</dbReference>